<reference evidence="2 3" key="1">
    <citation type="journal article" date="2013" name="Genome Announc.">
        <title>Draft Genome Sequence of the Methanotrophic Gammaproteobacterium Methyloglobulus morosus DSM 22980 Strain KoM1.</title>
        <authorList>
            <person name="Poehlein A."/>
            <person name="Deutzmann J.S."/>
            <person name="Daniel R."/>
            <person name="Simeonova D.D."/>
        </authorList>
    </citation>
    <scope>NUCLEOTIDE SEQUENCE [LARGE SCALE GENOMIC DNA]</scope>
    <source>
        <strain evidence="2 3">KoM1</strain>
    </source>
</reference>
<proteinExistence type="predicted"/>
<evidence type="ECO:0000313" key="2">
    <source>
        <dbReference type="EMBL" id="ESS71654.1"/>
    </source>
</evidence>
<dbReference type="EMBL" id="AYLO01000089">
    <property type="protein sequence ID" value="ESS71654.1"/>
    <property type="molecule type" value="Genomic_DNA"/>
</dbReference>
<dbReference type="STRING" id="1116472.MGMO_93c00120"/>
<keyword evidence="3" id="KW-1185">Reference proteome</keyword>
<evidence type="ECO:0000256" key="1">
    <source>
        <dbReference type="SAM" id="MobiDB-lite"/>
    </source>
</evidence>
<sequence length="75" mass="8045">MKQLDDNSIQKINPNASDDNANADEILNDKLTDAMTPGFAPEFDPDEAERAGAFEEDALSEADALDSCIDSPDEG</sequence>
<feature type="region of interest" description="Disordered" evidence="1">
    <location>
        <begin position="1"/>
        <end position="24"/>
    </location>
</feature>
<evidence type="ECO:0000313" key="3">
    <source>
        <dbReference type="Proteomes" id="UP000017842"/>
    </source>
</evidence>
<organism evidence="2 3">
    <name type="scientific">Methyloglobulus morosus KoM1</name>
    <dbReference type="NCBI Taxonomy" id="1116472"/>
    <lineage>
        <taxon>Bacteria</taxon>
        <taxon>Pseudomonadati</taxon>
        <taxon>Pseudomonadota</taxon>
        <taxon>Gammaproteobacteria</taxon>
        <taxon>Methylococcales</taxon>
        <taxon>Methylococcaceae</taxon>
        <taxon>Methyloglobulus</taxon>
    </lineage>
</organism>
<dbReference type="Proteomes" id="UP000017842">
    <property type="component" value="Unassembled WGS sequence"/>
</dbReference>
<feature type="compositionally biased region" description="Polar residues" evidence="1">
    <location>
        <begin position="1"/>
        <end position="14"/>
    </location>
</feature>
<comment type="caution">
    <text evidence="2">The sequence shown here is derived from an EMBL/GenBank/DDBJ whole genome shotgun (WGS) entry which is preliminary data.</text>
</comment>
<dbReference type="AlphaFoldDB" id="V5BUW6"/>
<dbReference type="eggNOG" id="ENOG50336MF">
    <property type="taxonomic scope" value="Bacteria"/>
</dbReference>
<dbReference type="OrthoDB" id="5574273at2"/>
<protein>
    <recommendedName>
        <fullName evidence="4">Conjugal transfer protein TraD</fullName>
    </recommendedName>
</protein>
<gene>
    <name evidence="2" type="ORF">MGMO_93c00120</name>
</gene>
<evidence type="ECO:0008006" key="4">
    <source>
        <dbReference type="Google" id="ProtNLM"/>
    </source>
</evidence>
<name>V5BUW6_9GAMM</name>
<feature type="compositionally biased region" description="Low complexity" evidence="1">
    <location>
        <begin position="15"/>
        <end position="24"/>
    </location>
</feature>
<dbReference type="PATRIC" id="fig|1116472.3.peg.2556"/>
<accession>V5BUW6</accession>